<proteinExistence type="predicted"/>
<evidence type="ECO:0000313" key="2">
    <source>
        <dbReference type="EMBL" id="QOV90520.1"/>
    </source>
</evidence>
<dbReference type="RefSeq" id="WP_206293608.1">
    <property type="nucleotide sequence ID" value="NZ_CP063458.1"/>
</dbReference>
<keyword evidence="3" id="KW-1185">Reference proteome</keyword>
<dbReference type="PANTHER" id="PTHR33336">
    <property type="entry name" value="QUINOL MONOOXYGENASE YGIN-RELATED"/>
    <property type="match status" value="1"/>
</dbReference>
<gene>
    <name evidence="2" type="ORF">IPV69_03900</name>
</gene>
<dbReference type="Gene3D" id="3.30.70.100">
    <property type="match status" value="1"/>
</dbReference>
<dbReference type="Proteomes" id="UP000593765">
    <property type="component" value="Chromosome"/>
</dbReference>
<dbReference type="InterPro" id="IPR011008">
    <property type="entry name" value="Dimeric_a/b-barrel"/>
</dbReference>
<dbReference type="GO" id="GO:0005829">
    <property type="term" value="C:cytosol"/>
    <property type="evidence" value="ECO:0007669"/>
    <property type="project" value="TreeGrafter"/>
</dbReference>
<dbReference type="Pfam" id="PF03992">
    <property type="entry name" value="ABM"/>
    <property type="match status" value="1"/>
</dbReference>
<accession>A0A7M2X1B0</accession>
<evidence type="ECO:0000313" key="3">
    <source>
        <dbReference type="Proteomes" id="UP000593765"/>
    </source>
</evidence>
<protein>
    <submittedName>
        <fullName evidence="2">Antibiotic biosynthesis monooxygenase</fullName>
    </submittedName>
</protein>
<dbReference type="AlphaFoldDB" id="A0A7M2X1B0"/>
<dbReference type="EMBL" id="CP063458">
    <property type="protein sequence ID" value="QOV90520.1"/>
    <property type="molecule type" value="Genomic_DNA"/>
</dbReference>
<organism evidence="2 3">
    <name type="scientific">Humisphaera borealis</name>
    <dbReference type="NCBI Taxonomy" id="2807512"/>
    <lineage>
        <taxon>Bacteria</taxon>
        <taxon>Pseudomonadati</taxon>
        <taxon>Planctomycetota</taxon>
        <taxon>Phycisphaerae</taxon>
        <taxon>Tepidisphaerales</taxon>
        <taxon>Tepidisphaeraceae</taxon>
        <taxon>Humisphaera</taxon>
    </lineage>
</organism>
<dbReference type="PROSITE" id="PS51725">
    <property type="entry name" value="ABM"/>
    <property type="match status" value="1"/>
</dbReference>
<dbReference type="KEGG" id="hbs:IPV69_03900"/>
<dbReference type="PANTHER" id="PTHR33336:SF1">
    <property type="entry name" value="(4S)-4-HYDROXY-5-PHOSPHONOOXYPENTANE-2,3-DIONE ISOMERASE"/>
    <property type="match status" value="1"/>
</dbReference>
<dbReference type="InterPro" id="IPR050744">
    <property type="entry name" value="AI-2_Isomerase_LsrG"/>
</dbReference>
<dbReference type="SUPFAM" id="SSF54909">
    <property type="entry name" value="Dimeric alpha+beta barrel"/>
    <property type="match status" value="1"/>
</dbReference>
<reference evidence="2 3" key="1">
    <citation type="submission" date="2020-10" db="EMBL/GenBank/DDBJ databases">
        <title>Wide distribution of Phycisphaera-like planctomycetes from WD2101 soil group in peatlands and genome analysis of the first cultivated representative.</title>
        <authorList>
            <person name="Dedysh S.N."/>
            <person name="Beletsky A.V."/>
            <person name="Ivanova A."/>
            <person name="Kulichevskaya I.S."/>
            <person name="Suzina N.E."/>
            <person name="Philippov D.A."/>
            <person name="Rakitin A.L."/>
            <person name="Mardanov A.V."/>
            <person name="Ravin N.V."/>
        </authorList>
    </citation>
    <scope>NUCLEOTIDE SEQUENCE [LARGE SCALE GENOMIC DNA]</scope>
    <source>
        <strain evidence="2 3">M1803</strain>
    </source>
</reference>
<keyword evidence="2" id="KW-0560">Oxidoreductase</keyword>
<evidence type="ECO:0000259" key="1">
    <source>
        <dbReference type="PROSITE" id="PS51725"/>
    </source>
</evidence>
<name>A0A7M2X1B0_9BACT</name>
<keyword evidence="2" id="KW-0503">Monooxygenase</keyword>
<dbReference type="GO" id="GO:0004497">
    <property type="term" value="F:monooxygenase activity"/>
    <property type="evidence" value="ECO:0007669"/>
    <property type="project" value="UniProtKB-KW"/>
</dbReference>
<sequence length="100" mass="11975">MFVVAVYVYVKPEFVELFKTAILDNARNTRKEPGNLRFDVIQGEDDPTRFFLYEVYKAKEDFAFHQQQAHYFRWRDAVTDWMAKPREATKNHTIFYGDGE</sequence>
<dbReference type="InterPro" id="IPR007138">
    <property type="entry name" value="ABM_dom"/>
</dbReference>
<feature type="domain" description="ABM" evidence="1">
    <location>
        <begin position="2"/>
        <end position="91"/>
    </location>
</feature>